<dbReference type="PANTHER" id="PTHR23188:SF12">
    <property type="entry name" value="RNA POLYMERASE II-ASSOCIATED FACTOR 1 HOMOLOG"/>
    <property type="match status" value="1"/>
</dbReference>
<evidence type="ECO:0000256" key="3">
    <source>
        <dbReference type="ARBA" id="ARBA00020462"/>
    </source>
</evidence>
<keyword evidence="6" id="KW-1185">Reference proteome</keyword>
<protein>
    <recommendedName>
        <fullName evidence="3">RNA polymerase II-associated factor 1 homolog</fullName>
    </recommendedName>
</protein>
<dbReference type="OrthoDB" id="10260285at2759"/>
<evidence type="ECO:0000256" key="1">
    <source>
        <dbReference type="ARBA" id="ARBA00004123"/>
    </source>
</evidence>
<dbReference type="EMBL" id="LWCA01000003">
    <property type="protein sequence ID" value="OAF72138.1"/>
    <property type="molecule type" value="Genomic_DNA"/>
</dbReference>
<dbReference type="GO" id="GO:0016593">
    <property type="term" value="C:Cdc73/Paf1 complex"/>
    <property type="evidence" value="ECO:0007669"/>
    <property type="project" value="InterPro"/>
</dbReference>
<proteinExistence type="inferred from homology"/>
<comment type="caution">
    <text evidence="5">The sequence shown here is derived from an EMBL/GenBank/DDBJ whole genome shotgun (WGS) entry which is preliminary data.</text>
</comment>
<comment type="similarity">
    <text evidence="2">Belongs to the PAF1 family.</text>
</comment>
<comment type="subcellular location">
    <subcellularLocation>
        <location evidence="1">Nucleus</location>
    </subcellularLocation>
</comment>
<dbReference type="Proteomes" id="UP000078046">
    <property type="component" value="Unassembled WGS sequence"/>
</dbReference>
<keyword evidence="4" id="KW-0539">Nucleus</keyword>
<gene>
    <name evidence="5" type="ORF">A3Q56_00079</name>
</gene>
<reference evidence="5 6" key="1">
    <citation type="submission" date="2016-04" db="EMBL/GenBank/DDBJ databases">
        <title>The genome of Intoshia linei affirms orthonectids as highly simplified spiralians.</title>
        <authorList>
            <person name="Mikhailov K.V."/>
            <person name="Slusarev G.S."/>
            <person name="Nikitin M.A."/>
            <person name="Logacheva M.D."/>
            <person name="Penin A."/>
            <person name="Aleoshin V."/>
            <person name="Panchin Y.V."/>
        </authorList>
    </citation>
    <scope>NUCLEOTIDE SEQUENCE [LARGE SCALE GENOMIC DNA]</scope>
    <source>
        <strain evidence="5">Intl2013</strain>
        <tissue evidence="5">Whole animal</tissue>
    </source>
</reference>
<evidence type="ECO:0000313" key="5">
    <source>
        <dbReference type="EMBL" id="OAF72138.1"/>
    </source>
</evidence>
<organism evidence="5 6">
    <name type="scientific">Intoshia linei</name>
    <dbReference type="NCBI Taxonomy" id="1819745"/>
    <lineage>
        <taxon>Eukaryota</taxon>
        <taxon>Metazoa</taxon>
        <taxon>Spiralia</taxon>
        <taxon>Lophotrochozoa</taxon>
        <taxon>Mesozoa</taxon>
        <taxon>Orthonectida</taxon>
        <taxon>Rhopaluridae</taxon>
        <taxon>Intoshia</taxon>
    </lineage>
</organism>
<evidence type="ECO:0000313" key="6">
    <source>
        <dbReference type="Proteomes" id="UP000078046"/>
    </source>
</evidence>
<dbReference type="InterPro" id="IPR007133">
    <property type="entry name" value="RNA_pol_II-assoc_Paf1"/>
</dbReference>
<dbReference type="GO" id="GO:0003682">
    <property type="term" value="F:chromatin binding"/>
    <property type="evidence" value="ECO:0007669"/>
    <property type="project" value="TreeGrafter"/>
</dbReference>
<evidence type="ECO:0000256" key="2">
    <source>
        <dbReference type="ARBA" id="ARBA00007560"/>
    </source>
</evidence>
<dbReference type="GO" id="GO:0006368">
    <property type="term" value="P:transcription elongation by RNA polymerase II"/>
    <property type="evidence" value="ECO:0007669"/>
    <property type="project" value="InterPro"/>
</dbReference>
<dbReference type="PANTHER" id="PTHR23188">
    <property type="entry name" value="RNA POLYMERASE II-ASSOCIATED FACTOR 1 HOMOLOG"/>
    <property type="match status" value="1"/>
</dbReference>
<evidence type="ECO:0000256" key="4">
    <source>
        <dbReference type="ARBA" id="ARBA00023242"/>
    </source>
</evidence>
<sequence length="112" mass="13434">MPVTKDNKKIKSNIDHRWDLLCRVRYNNTIPDIPFKPKFINYPFDNDRYVDYANFSLQTNHKYDLITEVDLDIPIDLIDPTIYQPEDNPTLHPDDEALLYDEVTIPQKKYKY</sequence>
<accession>A0A177BCV8</accession>
<dbReference type="Pfam" id="PF03985">
    <property type="entry name" value="Paf1"/>
    <property type="match status" value="1"/>
</dbReference>
<dbReference type="AlphaFoldDB" id="A0A177BCV8"/>
<name>A0A177BCV8_9BILA</name>
<dbReference type="GO" id="GO:0000993">
    <property type="term" value="F:RNA polymerase II complex binding"/>
    <property type="evidence" value="ECO:0007669"/>
    <property type="project" value="TreeGrafter"/>
</dbReference>